<organism evidence="4 5">
    <name type="scientific">Candidatus Onthenecus intestinigallinarum</name>
    <dbReference type="NCBI Taxonomy" id="2840875"/>
    <lineage>
        <taxon>Bacteria</taxon>
        <taxon>Bacillati</taxon>
        <taxon>Bacillota</taxon>
        <taxon>Clostridia</taxon>
        <taxon>Eubacteriales</taxon>
        <taxon>Candidatus Onthenecus</taxon>
    </lineage>
</organism>
<dbReference type="InterPro" id="IPR043132">
    <property type="entry name" value="BCAT-like_C"/>
</dbReference>
<keyword evidence="3" id="KW-0663">Pyridoxal phosphate</keyword>
<dbReference type="InterPro" id="IPR050571">
    <property type="entry name" value="Class-IV_PLP-Dep_Aminotrnsfr"/>
</dbReference>
<dbReference type="GO" id="GO:0008483">
    <property type="term" value="F:transaminase activity"/>
    <property type="evidence" value="ECO:0007669"/>
    <property type="project" value="UniProtKB-KW"/>
</dbReference>
<dbReference type="Gene3D" id="3.20.10.10">
    <property type="entry name" value="D-amino Acid Aminotransferase, subunit A, domain 2"/>
    <property type="match status" value="1"/>
</dbReference>
<keyword evidence="4" id="KW-0032">Aminotransferase</keyword>
<dbReference type="GO" id="GO:0008652">
    <property type="term" value="P:amino acid biosynthetic process"/>
    <property type="evidence" value="ECO:0007669"/>
    <property type="project" value="UniProtKB-ARBA"/>
</dbReference>
<protein>
    <submittedName>
        <fullName evidence="4">D-amino acid aminotransferase</fullName>
    </submittedName>
</protein>
<dbReference type="FunFam" id="3.20.10.10:FF:000002">
    <property type="entry name" value="D-alanine aminotransferase"/>
    <property type="match status" value="1"/>
</dbReference>
<dbReference type="PANTHER" id="PTHR42743:SF10">
    <property type="entry name" value="D-ALANINE AMINOTRANSFERASE"/>
    <property type="match status" value="1"/>
</dbReference>
<evidence type="ECO:0000256" key="3">
    <source>
        <dbReference type="ARBA" id="ARBA00022898"/>
    </source>
</evidence>
<comment type="similarity">
    <text evidence="2">Belongs to the class-IV pyridoxal-phosphate-dependent aminotransferase family.</text>
</comment>
<evidence type="ECO:0000313" key="4">
    <source>
        <dbReference type="EMBL" id="HIQ71896.1"/>
    </source>
</evidence>
<comment type="caution">
    <text evidence="4">The sequence shown here is derived from an EMBL/GenBank/DDBJ whole genome shotgun (WGS) entry which is preliminary data.</text>
</comment>
<dbReference type="GO" id="GO:0046394">
    <property type="term" value="P:carboxylic acid biosynthetic process"/>
    <property type="evidence" value="ECO:0007669"/>
    <property type="project" value="UniProtKB-ARBA"/>
</dbReference>
<proteinExistence type="inferred from homology"/>
<dbReference type="InterPro" id="IPR043131">
    <property type="entry name" value="BCAT-like_N"/>
</dbReference>
<keyword evidence="4" id="KW-0808">Transferase</keyword>
<reference evidence="4" key="2">
    <citation type="journal article" date="2021" name="PeerJ">
        <title>Extensive microbial diversity within the chicken gut microbiome revealed by metagenomics and culture.</title>
        <authorList>
            <person name="Gilroy R."/>
            <person name="Ravi A."/>
            <person name="Getino M."/>
            <person name="Pursley I."/>
            <person name="Horton D.L."/>
            <person name="Alikhan N.F."/>
            <person name="Baker D."/>
            <person name="Gharbi K."/>
            <person name="Hall N."/>
            <person name="Watson M."/>
            <person name="Adriaenssens E.M."/>
            <person name="Foster-Nyarko E."/>
            <person name="Jarju S."/>
            <person name="Secka A."/>
            <person name="Antonio M."/>
            <person name="Oren A."/>
            <person name="Chaudhuri R.R."/>
            <person name="La Ragione R."/>
            <person name="Hildebrand F."/>
            <person name="Pallen M.J."/>
        </authorList>
    </citation>
    <scope>NUCLEOTIDE SEQUENCE</scope>
    <source>
        <strain evidence="4">ChiSxjej2B14-6234</strain>
    </source>
</reference>
<reference evidence="4" key="1">
    <citation type="submission" date="2020-10" db="EMBL/GenBank/DDBJ databases">
        <authorList>
            <person name="Gilroy R."/>
        </authorList>
    </citation>
    <scope>NUCLEOTIDE SEQUENCE</scope>
    <source>
        <strain evidence="4">ChiSxjej2B14-6234</strain>
    </source>
</reference>
<evidence type="ECO:0000256" key="1">
    <source>
        <dbReference type="ARBA" id="ARBA00001933"/>
    </source>
</evidence>
<dbReference type="InterPro" id="IPR036038">
    <property type="entry name" value="Aminotransferase-like"/>
</dbReference>
<comment type="cofactor">
    <cofactor evidence="1">
        <name>pyridoxal 5'-phosphate</name>
        <dbReference type="ChEBI" id="CHEBI:597326"/>
    </cofactor>
</comment>
<dbReference type="PANTHER" id="PTHR42743">
    <property type="entry name" value="AMINO-ACID AMINOTRANSFERASE"/>
    <property type="match status" value="1"/>
</dbReference>
<sequence>MQKSIAFLNGAFMPIEEARVPILDRGFYFGDGVYDVVMAFNHKPFALDDHLDRFAYSTREMELSCPYGRDELARLIAEGLSQVEGDELMVYFQLTRGAAPRRHLFPDKGTPGTFVMTVRPHAFDARLYREGLRSKLFDDMRWGRCDIKTLNLIPNTYCMQKAAEAGCDDAIFVKDGYVTECASSTMYIVQGGVLRTHPLTHAILPGTTRKHILQLAHELSIPVEERAFTVEELLSADEALSSNVAQRPTPVVSVDGHVIADGRMGPVTRALQRAYHARVVAACGPTYFDAHIDG</sequence>
<dbReference type="EMBL" id="DVFJ01000021">
    <property type="protein sequence ID" value="HIQ71896.1"/>
    <property type="molecule type" value="Genomic_DNA"/>
</dbReference>
<dbReference type="CDD" id="cd01558">
    <property type="entry name" value="D-AAT_like"/>
    <property type="match status" value="1"/>
</dbReference>
<dbReference type="InterPro" id="IPR001544">
    <property type="entry name" value="Aminotrans_IV"/>
</dbReference>
<dbReference type="Gene3D" id="3.30.470.10">
    <property type="match status" value="1"/>
</dbReference>
<dbReference type="Proteomes" id="UP000886887">
    <property type="component" value="Unassembled WGS sequence"/>
</dbReference>
<dbReference type="AlphaFoldDB" id="A0A9D0ZB11"/>
<gene>
    <name evidence="4" type="ORF">IAB73_06805</name>
</gene>
<dbReference type="GO" id="GO:0005829">
    <property type="term" value="C:cytosol"/>
    <property type="evidence" value="ECO:0007669"/>
    <property type="project" value="TreeGrafter"/>
</dbReference>
<evidence type="ECO:0000313" key="5">
    <source>
        <dbReference type="Proteomes" id="UP000886887"/>
    </source>
</evidence>
<dbReference type="Pfam" id="PF01063">
    <property type="entry name" value="Aminotran_4"/>
    <property type="match status" value="1"/>
</dbReference>
<accession>A0A9D0ZB11</accession>
<evidence type="ECO:0000256" key="2">
    <source>
        <dbReference type="ARBA" id="ARBA00009320"/>
    </source>
</evidence>
<name>A0A9D0ZB11_9FIRM</name>
<dbReference type="SUPFAM" id="SSF56752">
    <property type="entry name" value="D-aminoacid aminotransferase-like PLP-dependent enzymes"/>
    <property type="match status" value="1"/>
</dbReference>